<proteinExistence type="predicted"/>
<protein>
    <submittedName>
        <fullName evidence="3">Uncharacterized protein</fullName>
    </submittedName>
</protein>
<name>A0AA43QJE9_9LECA</name>
<comment type="caution">
    <text evidence="3">The sequence shown here is derived from an EMBL/GenBank/DDBJ whole genome shotgun (WGS) entry which is preliminary data.</text>
</comment>
<feature type="coiled-coil region" evidence="1">
    <location>
        <begin position="179"/>
        <end position="217"/>
    </location>
</feature>
<dbReference type="Proteomes" id="UP001161017">
    <property type="component" value="Unassembled WGS sequence"/>
</dbReference>
<feature type="region of interest" description="Disordered" evidence="2">
    <location>
        <begin position="240"/>
        <end position="268"/>
    </location>
</feature>
<dbReference type="AlphaFoldDB" id="A0AA43QJE9"/>
<evidence type="ECO:0000256" key="2">
    <source>
        <dbReference type="SAM" id="MobiDB-lite"/>
    </source>
</evidence>
<keyword evidence="4" id="KW-1185">Reference proteome</keyword>
<evidence type="ECO:0000256" key="1">
    <source>
        <dbReference type="SAM" id="Coils"/>
    </source>
</evidence>
<organism evidence="3 4">
    <name type="scientific">Ramalina farinacea</name>
    <dbReference type="NCBI Taxonomy" id="258253"/>
    <lineage>
        <taxon>Eukaryota</taxon>
        <taxon>Fungi</taxon>
        <taxon>Dikarya</taxon>
        <taxon>Ascomycota</taxon>
        <taxon>Pezizomycotina</taxon>
        <taxon>Lecanoromycetes</taxon>
        <taxon>OSLEUM clade</taxon>
        <taxon>Lecanoromycetidae</taxon>
        <taxon>Lecanorales</taxon>
        <taxon>Lecanorineae</taxon>
        <taxon>Ramalinaceae</taxon>
        <taxon>Ramalina</taxon>
    </lineage>
</organism>
<dbReference type="EMBL" id="JAPUFD010000004">
    <property type="protein sequence ID" value="MDI1486759.1"/>
    <property type="molecule type" value="Genomic_DNA"/>
</dbReference>
<evidence type="ECO:0000313" key="4">
    <source>
        <dbReference type="Proteomes" id="UP001161017"/>
    </source>
</evidence>
<accession>A0AA43QJE9</accession>
<feature type="compositionally biased region" description="Basic and acidic residues" evidence="2">
    <location>
        <begin position="240"/>
        <end position="253"/>
    </location>
</feature>
<sequence length="268" mass="31723">MARVDLRAPRKTALPIFKKYHRPHQKTVYNAVERRNQATIFDPLALTSFHAFSLSLRRGYKTNAQTVEQDRCKVRHQDRRWLQQVLMMNRNDPMYPSKQERQAFIALTKLPTDEEMYTALTEDKVLGKVKEMYARLLRERDRARKEQGIKHYREHVHDWWVTHRAKMTTMEPKTMEAKNMTHKERIKAQQAEIKAQKAEIKAKVEKLRREMVKMKAKGERTGKVVAGQRVTKDHDKVDWEKLGGERSEEKGKDQQIFALDMPFRGPSI</sequence>
<gene>
    <name evidence="3" type="ORF">OHK93_006020</name>
</gene>
<keyword evidence="1" id="KW-0175">Coiled coil</keyword>
<evidence type="ECO:0000313" key="3">
    <source>
        <dbReference type="EMBL" id="MDI1486759.1"/>
    </source>
</evidence>
<reference evidence="3" key="1">
    <citation type="journal article" date="2023" name="Genome Biol. Evol.">
        <title>First Whole Genome Sequence and Flow Cytometry Genome Size Data for the Lichen-Forming Fungus Ramalina farinacea (Ascomycota).</title>
        <authorList>
            <person name="Llewellyn T."/>
            <person name="Mian S."/>
            <person name="Hill R."/>
            <person name="Leitch I.J."/>
            <person name="Gaya E."/>
        </authorList>
    </citation>
    <scope>NUCLEOTIDE SEQUENCE</scope>
    <source>
        <strain evidence="3">LIQ254RAFAR</strain>
    </source>
</reference>